<dbReference type="STRING" id="883158.HMPREF9140_00079"/>
<name>H1PZJ1_9BACT</name>
<organism evidence="2 3">
    <name type="scientific">Prevotella micans F0438</name>
    <dbReference type="NCBI Taxonomy" id="883158"/>
    <lineage>
        <taxon>Bacteria</taxon>
        <taxon>Pseudomonadati</taxon>
        <taxon>Bacteroidota</taxon>
        <taxon>Bacteroidia</taxon>
        <taxon>Bacteroidales</taxon>
        <taxon>Prevotellaceae</taxon>
        <taxon>Prevotella</taxon>
    </lineage>
</organism>
<keyword evidence="3" id="KW-1185">Reference proteome</keyword>
<dbReference type="HOGENOM" id="CLU_015670_1_0_10"/>
<accession>H1PZJ1</accession>
<dbReference type="Gene3D" id="1.20.58.1690">
    <property type="match status" value="1"/>
</dbReference>
<dbReference type="InterPro" id="IPR022601">
    <property type="entry name" value="DUF3160"/>
</dbReference>
<dbReference type="PATRIC" id="fig|883158.3.peg.86"/>
<evidence type="ECO:0000313" key="3">
    <source>
        <dbReference type="Proteomes" id="UP000016023"/>
    </source>
</evidence>
<dbReference type="InterPro" id="IPR025582">
    <property type="entry name" value="YARHG_dom"/>
</dbReference>
<proteinExistence type="predicted"/>
<dbReference type="Proteomes" id="UP000016023">
    <property type="component" value="Unassembled WGS sequence"/>
</dbReference>
<dbReference type="eggNOG" id="COG4640">
    <property type="taxonomic scope" value="Bacteria"/>
</dbReference>
<reference evidence="2 3" key="1">
    <citation type="submission" date="2011-12" db="EMBL/GenBank/DDBJ databases">
        <title>The Genome Sequence of Prevotella micans F0438.</title>
        <authorList>
            <consortium name="The Broad Institute Genome Sequencing Platform"/>
            <person name="Earl A."/>
            <person name="Ward D."/>
            <person name="Feldgarden M."/>
            <person name="Gevers D."/>
            <person name="Izard J."/>
            <person name="Baranova O.V."/>
            <person name="Blanton J.M."/>
            <person name="Wade W.G."/>
            <person name="Dewhirst F.E."/>
            <person name="Young S.K."/>
            <person name="Zeng Q."/>
            <person name="Gargeya S."/>
            <person name="Fitzgerald M."/>
            <person name="Haas B."/>
            <person name="Abouelleil A."/>
            <person name="Alvarado L."/>
            <person name="Arachchi H.M."/>
            <person name="Berlin A."/>
            <person name="Chapman S.B."/>
            <person name="Gearin G."/>
            <person name="Goldberg J."/>
            <person name="Griggs A."/>
            <person name="Gujja S."/>
            <person name="Hansen M."/>
            <person name="Heiman D."/>
            <person name="Howarth C."/>
            <person name="Larimer J."/>
            <person name="Lui A."/>
            <person name="MacDonald P.J.P."/>
            <person name="McCowen C."/>
            <person name="Montmayeur A."/>
            <person name="Murphy C."/>
            <person name="Neiman D."/>
            <person name="Pearson M."/>
            <person name="Priest M."/>
            <person name="Roberts A."/>
            <person name="Saif S."/>
            <person name="Shea T."/>
            <person name="Sisk P."/>
            <person name="Stolte C."/>
            <person name="Sykes S."/>
            <person name="Wortman J."/>
            <person name="Nusbaum C."/>
            <person name="Birren B."/>
        </authorList>
    </citation>
    <scope>NUCLEOTIDE SEQUENCE [LARGE SCALE GENOMIC DNA]</scope>
    <source>
        <strain evidence="2 3">F0438</strain>
    </source>
</reference>
<evidence type="ECO:0000313" key="2">
    <source>
        <dbReference type="EMBL" id="EHO75036.1"/>
    </source>
</evidence>
<dbReference type="SMART" id="SM01325">
    <property type="entry name" value="DUF3160"/>
    <property type="match status" value="1"/>
</dbReference>
<comment type="caution">
    <text evidence="2">The sequence shown here is derived from an EMBL/GenBank/DDBJ whole genome shotgun (WGS) entry which is preliminary data.</text>
</comment>
<evidence type="ECO:0000259" key="1">
    <source>
        <dbReference type="Pfam" id="PF13308"/>
    </source>
</evidence>
<protein>
    <recommendedName>
        <fullName evidence="1">YARHG domain-containing protein</fullName>
    </recommendedName>
</protein>
<dbReference type="EMBL" id="AGWK01000001">
    <property type="protein sequence ID" value="EHO75036.1"/>
    <property type="molecule type" value="Genomic_DNA"/>
</dbReference>
<dbReference type="Pfam" id="PF11369">
    <property type="entry name" value="DUF3160"/>
    <property type="match status" value="1"/>
</dbReference>
<dbReference type="RefSeq" id="WP_006950952.1">
    <property type="nucleotide sequence ID" value="NZ_JH594521.1"/>
</dbReference>
<gene>
    <name evidence="2" type="ORF">HMPREF9140_00079</name>
</gene>
<sequence length="809" mass="93661">MKKKMFLLIAILAVTISSHSQNKKVILPGKGKLDIEKFDKKIDFKMNISDLSLSELRVLRNALAARQGYIFKSADLYSIYRQTSWYDSLVYKRLIAEEKSNGKYGWQKDGQYKRSQPTYTKEEIEFIRKIESREEQLRNDNRLPKGAIVNVDNIINPYQLENIDKQLFNALGRNGFAIVPNDRLQLFHFYEKNDYYNFPSFVTTDLYLQLFHLYFDSSLRDIEENKLNPIVIKLSQQMFDKMTQIVNDPSAGKRTKATAAYCQAYFAIALALAQDKIPAGITQQYQQTVKEEIKKVNNSENDFSSYLGYTNVEFFYSLFRPRGHYTRSEKIKRYFKAMMWLQTVPFMPDTHDGVQRAALIAKTICTDQKLRSAYNSLFEPMTFLFGEPDNITITQVYELMRPMEQNTEKLFKNEKAMDELAEKITQLAKKQIRILPKIQRTNPYKVNFMPQRYMPDAEVLNEMVDFESKISKRRLPSGLDVFAAIGCTAAERILIDELSENTKWEKFTPTLEKMKTCMGQINWEKTVANKWINSLAEMNHVAPNMPYFMKTKQWEKKNLNTSLASWAELKHDAILYAKQPMGAECGSGEDVPDPVVKGYVEPNIRFWTKAVELITALDKVYKKFNLTTEKTTATTKRVKEMAEFLLRISKKELDPNAPELTDEEYGQIEIIGATFENISLDLVREPNEELSGWDDVSGADKSISVVADVYTANALNNPRHAILYEGVGPAYEIYVVVQIGKDLYLTRGAVLSYREFERPSDEQRMTDEEWQEKLKKNTTLGTPQWMNEIIVPLKILPEENEELFYSSGC</sequence>
<dbReference type="AlphaFoldDB" id="H1PZJ1"/>
<feature type="domain" description="YARHG" evidence="1">
    <location>
        <begin position="46"/>
        <end position="90"/>
    </location>
</feature>
<dbReference type="InterPro" id="IPR038434">
    <property type="entry name" value="YARHG_sf"/>
</dbReference>
<dbReference type="Pfam" id="PF13308">
    <property type="entry name" value="YARHG"/>
    <property type="match status" value="1"/>
</dbReference>